<dbReference type="AlphaFoldDB" id="A0A1W1WTW9"/>
<keyword evidence="3" id="KW-1185">Reference proteome</keyword>
<gene>
    <name evidence="2" type="ORF">SAMN05660197_1301</name>
</gene>
<protein>
    <submittedName>
        <fullName evidence="2">Nucleotidyltransferase domain-containing protein</fullName>
    </submittedName>
</protein>
<sequence>MSKIDIEKLKKEIVERLKPLEPDKIILFGSYAYGEPNEESDIDLYIVTKDEYIPRNFKEKNELYLKIARLLRDLRKDIPIDIIVHTKKMHEEFVKQNSSFYKYEIRRGIRL</sequence>
<feature type="domain" description="Polymerase beta nucleotidyltransferase" evidence="1">
    <location>
        <begin position="12"/>
        <end position="97"/>
    </location>
</feature>
<dbReference type="InterPro" id="IPR041633">
    <property type="entry name" value="Polbeta"/>
</dbReference>
<dbReference type="STRING" id="1069081.SAMN05660197_1301"/>
<dbReference type="InterPro" id="IPR043519">
    <property type="entry name" value="NT_sf"/>
</dbReference>
<dbReference type="SUPFAM" id="SSF81301">
    <property type="entry name" value="Nucleotidyltransferase"/>
    <property type="match status" value="1"/>
</dbReference>
<dbReference type="RefSeq" id="WP_084275717.1">
    <property type="nucleotide sequence ID" value="NZ_AP026671.1"/>
</dbReference>
<proteinExistence type="predicted"/>
<dbReference type="PANTHER" id="PTHR37030">
    <property type="entry name" value="NUCLEOTIDYLTRANSFERASE"/>
    <property type="match status" value="1"/>
</dbReference>
<dbReference type="EMBL" id="FWWZ01000001">
    <property type="protein sequence ID" value="SMC09490.1"/>
    <property type="molecule type" value="Genomic_DNA"/>
</dbReference>
<evidence type="ECO:0000313" key="2">
    <source>
        <dbReference type="EMBL" id="SMC09490.1"/>
    </source>
</evidence>
<keyword evidence="2" id="KW-0808">Transferase</keyword>
<dbReference type="Proteomes" id="UP000192602">
    <property type="component" value="Unassembled WGS sequence"/>
</dbReference>
<dbReference type="GO" id="GO:0016740">
    <property type="term" value="F:transferase activity"/>
    <property type="evidence" value="ECO:0007669"/>
    <property type="project" value="UniProtKB-KW"/>
</dbReference>
<accession>A0A1W1WTW9</accession>
<dbReference type="Pfam" id="PF18765">
    <property type="entry name" value="Polbeta"/>
    <property type="match status" value="1"/>
</dbReference>
<dbReference type="Gene3D" id="3.30.460.10">
    <property type="entry name" value="Beta Polymerase, domain 2"/>
    <property type="match status" value="1"/>
</dbReference>
<organism evidence="2 3">
    <name type="scientific">Nitratiruptor tergarcus DSM 16512</name>
    <dbReference type="NCBI Taxonomy" id="1069081"/>
    <lineage>
        <taxon>Bacteria</taxon>
        <taxon>Pseudomonadati</taxon>
        <taxon>Campylobacterota</taxon>
        <taxon>Epsilonproteobacteria</taxon>
        <taxon>Nautiliales</taxon>
        <taxon>Nitratiruptoraceae</taxon>
        <taxon>Nitratiruptor</taxon>
    </lineage>
</organism>
<dbReference type="CDD" id="cd05403">
    <property type="entry name" value="NT_KNTase_like"/>
    <property type="match status" value="1"/>
</dbReference>
<dbReference type="PANTHER" id="PTHR37030:SF1">
    <property type="entry name" value="NUCLEOTIDYLTRANSFERASE"/>
    <property type="match status" value="1"/>
</dbReference>
<reference evidence="3" key="1">
    <citation type="submission" date="2017-04" db="EMBL/GenBank/DDBJ databases">
        <authorList>
            <person name="Varghese N."/>
            <person name="Submissions S."/>
        </authorList>
    </citation>
    <scope>NUCLEOTIDE SEQUENCE [LARGE SCALE GENOMIC DNA]</scope>
    <source>
        <strain evidence="3">DSM 16512</strain>
    </source>
</reference>
<evidence type="ECO:0000259" key="1">
    <source>
        <dbReference type="Pfam" id="PF18765"/>
    </source>
</evidence>
<name>A0A1W1WTW9_9BACT</name>
<dbReference type="OrthoDB" id="5334523at2"/>
<evidence type="ECO:0000313" key="3">
    <source>
        <dbReference type="Proteomes" id="UP000192602"/>
    </source>
</evidence>